<proteinExistence type="inferred from homology"/>
<dbReference type="GO" id="GO:0030170">
    <property type="term" value="F:pyridoxal phosphate binding"/>
    <property type="evidence" value="ECO:0007669"/>
    <property type="project" value="InterPro"/>
</dbReference>
<dbReference type="GO" id="GO:0003941">
    <property type="term" value="F:L-serine ammonia-lyase activity"/>
    <property type="evidence" value="ECO:0007669"/>
    <property type="project" value="UniProtKB-EC"/>
</dbReference>
<dbReference type="CDD" id="cd01562">
    <property type="entry name" value="Thr-dehyd"/>
    <property type="match status" value="2"/>
</dbReference>
<comment type="catalytic activity">
    <reaction evidence="11">
        <text>L-serine = pyruvate + NH4(+)</text>
        <dbReference type="Rhea" id="RHEA:19169"/>
        <dbReference type="ChEBI" id="CHEBI:15361"/>
        <dbReference type="ChEBI" id="CHEBI:28938"/>
        <dbReference type="ChEBI" id="CHEBI:33384"/>
        <dbReference type="EC" id="4.3.1.17"/>
    </reaction>
</comment>
<dbReference type="Proteomes" id="UP000677054">
    <property type="component" value="Unassembled WGS sequence"/>
</dbReference>
<dbReference type="SUPFAM" id="SSF53686">
    <property type="entry name" value="Tryptophan synthase beta subunit-like PLP-dependent enzymes"/>
    <property type="match status" value="2"/>
</dbReference>
<comment type="cofactor">
    <cofactor evidence="3">
        <name>Mn(2+)</name>
        <dbReference type="ChEBI" id="CHEBI:29035"/>
    </cofactor>
</comment>
<protein>
    <recommendedName>
        <fullName evidence="17">Serine racemase</fullName>
        <ecNumber evidence="6">4.3.1.17</ecNumber>
        <ecNumber evidence="15">4.3.1.18</ecNumber>
        <ecNumber evidence="16">5.1.1.18</ecNumber>
    </recommendedName>
    <alternativeName>
        <fullName evidence="18">D-serine ammonia-lyase</fullName>
    </alternativeName>
    <alternativeName>
        <fullName evidence="20">D-serine dehydratase</fullName>
    </alternativeName>
    <alternativeName>
        <fullName evidence="19">L-serine ammonia-lyase</fullName>
    </alternativeName>
    <alternativeName>
        <fullName evidence="10">L-serine dehydratase</fullName>
    </alternativeName>
</protein>
<dbReference type="EC" id="4.3.1.17" evidence="6"/>
<keyword evidence="8" id="KW-0663">Pyridoxal phosphate</keyword>
<dbReference type="GO" id="GO:0008721">
    <property type="term" value="F:D-serine ammonia-lyase activity"/>
    <property type="evidence" value="ECO:0007669"/>
    <property type="project" value="UniProtKB-EC"/>
</dbReference>
<dbReference type="PANTHER" id="PTHR43050:SF1">
    <property type="entry name" value="SERINE RACEMASE"/>
    <property type="match status" value="1"/>
</dbReference>
<dbReference type="GO" id="GO:0005524">
    <property type="term" value="F:ATP binding"/>
    <property type="evidence" value="ECO:0007669"/>
    <property type="project" value="TreeGrafter"/>
</dbReference>
<evidence type="ECO:0000256" key="2">
    <source>
        <dbReference type="ARBA" id="ARBA00001933"/>
    </source>
</evidence>
<dbReference type="EMBL" id="LR900418">
    <property type="protein sequence ID" value="CAD7245608.1"/>
    <property type="molecule type" value="Genomic_DNA"/>
</dbReference>
<feature type="domain" description="Tryptophan synthase beta chain-like PALP" evidence="21">
    <location>
        <begin position="346"/>
        <end position="641"/>
    </location>
</feature>
<sequence length="654" mass="70087">MMSGLTLAQVQAASKRISEYVHTTPVFTSETMDALSGRKLFFKAENLQKTGSFKARGAANAILLTKEERPEVSGVTTHSSGNYGTAVAYAAQRAGLRAVIVVPRGTSQAKCKSIQGYGAELVFCDPTPVSRKETCEKISREQGFPIVHPDDDYGVMAGQGTIALEFLHEEPDLDAILVPTAGGGMISGIAVAAKGLSSKCKVYAVEPEGKDLQKSLEKGTRLWEGPPKFLPTVADAIRLQQPGNLTFPILCQYAEKTVFSVSDAEIVDAMKLTWERMKLVIEAASGAAVAAALSQQMKAMPASLEKIGVVLCGGNVDLDDLPWMKSASIMSELTLAHIQAASKRIAQFVQVTPVFTSETMDALSGRKLFFKAENLQKTGSFKARGASNAILQLKEERPEVRGVITHSSGNHGTAVAYAAQRAGLKAVIVVPRGTSQAKCKSIQGYGAELVFCDPTPASRKETCERLSREQDFPIVHPYDDYRVMAGQGTIALELLEQEPDLDAILVPISGGGMTSGIAVGAKGLSDKCKVYAVEPEGKDLQRSLEEGTRLWEGPPIFLPTVADAIRLQQPGNLTFPILCQYAEKTVFTVSDAEIVDAMKFTWERMKLVIEAASGAAVAAALSQQMKAMPASLEKIGVVLCGGNVDLENLPWIKS</sequence>
<accession>A0A7R9A472</accession>
<comment type="similarity">
    <text evidence="5">Belongs to the serine/threonine dehydratase family.</text>
</comment>
<evidence type="ECO:0000256" key="11">
    <source>
        <dbReference type="ARBA" id="ARBA00049406"/>
    </source>
</evidence>
<evidence type="ECO:0000256" key="9">
    <source>
        <dbReference type="ARBA" id="ARBA00023239"/>
    </source>
</evidence>
<evidence type="ECO:0000256" key="18">
    <source>
        <dbReference type="ARBA" id="ARBA00076108"/>
    </source>
</evidence>
<dbReference type="PROSITE" id="PS00165">
    <property type="entry name" value="DEHYDRATASE_SER_THR"/>
    <property type="match status" value="2"/>
</dbReference>
<dbReference type="FunFam" id="3.40.50.1100:FF:000005">
    <property type="entry name" value="Threonine dehydratase catabolic"/>
    <property type="match status" value="1"/>
</dbReference>
<name>A0A7R9A472_9CRUS</name>
<dbReference type="InterPro" id="IPR000634">
    <property type="entry name" value="Ser/Thr_deHydtase_PyrdxlP-BS"/>
</dbReference>
<evidence type="ECO:0000256" key="4">
    <source>
        <dbReference type="ARBA" id="ARBA00001946"/>
    </source>
</evidence>
<evidence type="ECO:0000256" key="5">
    <source>
        <dbReference type="ARBA" id="ARBA00010869"/>
    </source>
</evidence>
<evidence type="ECO:0000256" key="14">
    <source>
        <dbReference type="ARBA" id="ARBA00056426"/>
    </source>
</evidence>
<evidence type="ECO:0000256" key="7">
    <source>
        <dbReference type="ARBA" id="ARBA00022842"/>
    </source>
</evidence>
<dbReference type="Gene3D" id="3.40.50.1100">
    <property type="match status" value="4"/>
</dbReference>
<evidence type="ECO:0000256" key="3">
    <source>
        <dbReference type="ARBA" id="ARBA00001936"/>
    </source>
</evidence>
<evidence type="ECO:0000256" key="8">
    <source>
        <dbReference type="ARBA" id="ARBA00022898"/>
    </source>
</evidence>
<dbReference type="InterPro" id="IPR036052">
    <property type="entry name" value="TrpB-like_PALP_sf"/>
</dbReference>
<keyword evidence="23" id="KW-1185">Reference proteome</keyword>
<evidence type="ECO:0000259" key="21">
    <source>
        <dbReference type="Pfam" id="PF00291"/>
    </source>
</evidence>
<dbReference type="EMBL" id="CAJPEV010000901">
    <property type="protein sequence ID" value="CAG0889398.1"/>
    <property type="molecule type" value="Genomic_DNA"/>
</dbReference>
<comment type="catalytic activity">
    <reaction evidence="13">
        <text>L-serine = D-serine</text>
        <dbReference type="Rhea" id="RHEA:10980"/>
        <dbReference type="ChEBI" id="CHEBI:33384"/>
        <dbReference type="ChEBI" id="CHEBI:35247"/>
        <dbReference type="EC" id="5.1.1.18"/>
    </reaction>
</comment>
<comment type="cofactor">
    <cofactor evidence="2">
        <name>pyridoxal 5'-phosphate</name>
        <dbReference type="ChEBI" id="CHEBI:597326"/>
    </cofactor>
</comment>
<dbReference type="GO" id="GO:0000287">
    <property type="term" value="F:magnesium ion binding"/>
    <property type="evidence" value="ECO:0007669"/>
    <property type="project" value="TreeGrafter"/>
</dbReference>
<comment type="cofactor">
    <cofactor evidence="1">
        <name>Ca(2+)</name>
        <dbReference type="ChEBI" id="CHEBI:29108"/>
    </cofactor>
</comment>
<evidence type="ECO:0000313" key="22">
    <source>
        <dbReference type="EMBL" id="CAD7245608.1"/>
    </source>
</evidence>
<organism evidence="22">
    <name type="scientific">Darwinula stevensoni</name>
    <dbReference type="NCBI Taxonomy" id="69355"/>
    <lineage>
        <taxon>Eukaryota</taxon>
        <taxon>Metazoa</taxon>
        <taxon>Ecdysozoa</taxon>
        <taxon>Arthropoda</taxon>
        <taxon>Crustacea</taxon>
        <taxon>Oligostraca</taxon>
        <taxon>Ostracoda</taxon>
        <taxon>Podocopa</taxon>
        <taxon>Podocopida</taxon>
        <taxon>Darwinulocopina</taxon>
        <taxon>Darwinuloidea</taxon>
        <taxon>Darwinulidae</taxon>
        <taxon>Darwinula</taxon>
    </lineage>
</organism>
<feature type="domain" description="Tryptophan synthase beta chain-like PALP" evidence="21">
    <location>
        <begin position="18"/>
        <end position="313"/>
    </location>
</feature>
<keyword evidence="7" id="KW-0460">Magnesium</keyword>
<comment type="cofactor">
    <cofactor evidence="4">
        <name>Mg(2+)</name>
        <dbReference type="ChEBI" id="CHEBI:18420"/>
    </cofactor>
</comment>
<comment type="catalytic activity">
    <reaction evidence="12">
        <text>D-serine = pyruvate + NH4(+)</text>
        <dbReference type="Rhea" id="RHEA:13977"/>
        <dbReference type="ChEBI" id="CHEBI:15361"/>
        <dbReference type="ChEBI" id="CHEBI:28938"/>
        <dbReference type="ChEBI" id="CHEBI:35247"/>
        <dbReference type="EC" id="4.3.1.18"/>
    </reaction>
</comment>
<dbReference type="GO" id="GO:0070179">
    <property type="term" value="P:D-serine biosynthetic process"/>
    <property type="evidence" value="ECO:0007669"/>
    <property type="project" value="TreeGrafter"/>
</dbReference>
<evidence type="ECO:0000256" key="1">
    <source>
        <dbReference type="ARBA" id="ARBA00001913"/>
    </source>
</evidence>
<dbReference type="AlphaFoldDB" id="A0A7R9A472"/>
<evidence type="ECO:0000256" key="19">
    <source>
        <dbReference type="ARBA" id="ARBA00081060"/>
    </source>
</evidence>
<evidence type="ECO:0000256" key="12">
    <source>
        <dbReference type="ARBA" id="ARBA00050422"/>
    </source>
</evidence>
<dbReference type="FunFam" id="3.40.50.1100:FF:000041">
    <property type="entry name" value="Threonine ammonia-lyase, variant"/>
    <property type="match status" value="1"/>
</dbReference>
<dbReference type="OrthoDB" id="4418812at2759"/>
<dbReference type="EC" id="4.3.1.18" evidence="15"/>
<keyword evidence="9" id="KW-0456">Lyase</keyword>
<gene>
    <name evidence="22" type="ORF">DSTB1V02_LOCUS5479</name>
</gene>
<dbReference type="GO" id="GO:0018114">
    <property type="term" value="F:threonine racemase activity"/>
    <property type="evidence" value="ECO:0007669"/>
    <property type="project" value="TreeGrafter"/>
</dbReference>
<dbReference type="Pfam" id="PF00291">
    <property type="entry name" value="PALP"/>
    <property type="match status" value="2"/>
</dbReference>
<evidence type="ECO:0000256" key="17">
    <source>
        <dbReference type="ARBA" id="ARBA00070760"/>
    </source>
</evidence>
<evidence type="ECO:0000256" key="15">
    <source>
        <dbReference type="ARBA" id="ARBA00066349"/>
    </source>
</evidence>
<comment type="function">
    <text evidence="14">Catalyzes the synthesis of D-serine from L-serine. D-serine is a key coagonist with glutamate at NMDA receptors. Has dehydratase activity towards both L-serine and D-serine.</text>
</comment>
<evidence type="ECO:0000256" key="20">
    <source>
        <dbReference type="ARBA" id="ARBA00081761"/>
    </source>
</evidence>
<evidence type="ECO:0000256" key="6">
    <source>
        <dbReference type="ARBA" id="ARBA00012093"/>
    </source>
</evidence>
<evidence type="ECO:0000256" key="16">
    <source>
        <dbReference type="ARBA" id="ARBA00066592"/>
    </source>
</evidence>
<reference evidence="22" key="1">
    <citation type="submission" date="2020-11" db="EMBL/GenBank/DDBJ databases">
        <authorList>
            <person name="Tran Van P."/>
        </authorList>
    </citation>
    <scope>NUCLEOTIDE SEQUENCE</scope>
</reference>
<dbReference type="GO" id="GO:0030378">
    <property type="term" value="F:serine racemase activity"/>
    <property type="evidence" value="ECO:0007669"/>
    <property type="project" value="UniProtKB-EC"/>
</dbReference>
<dbReference type="EC" id="5.1.1.18" evidence="16"/>
<evidence type="ECO:0000256" key="10">
    <source>
        <dbReference type="ARBA" id="ARBA00031418"/>
    </source>
</evidence>
<dbReference type="GO" id="GO:0006563">
    <property type="term" value="P:L-serine metabolic process"/>
    <property type="evidence" value="ECO:0007669"/>
    <property type="project" value="UniProtKB-ARBA"/>
</dbReference>
<evidence type="ECO:0000313" key="23">
    <source>
        <dbReference type="Proteomes" id="UP000677054"/>
    </source>
</evidence>
<dbReference type="PANTHER" id="PTHR43050">
    <property type="entry name" value="SERINE / THREONINE RACEMASE FAMILY MEMBER"/>
    <property type="match status" value="1"/>
</dbReference>
<dbReference type="InterPro" id="IPR001926">
    <property type="entry name" value="TrpB-like_PALP"/>
</dbReference>
<evidence type="ECO:0000256" key="13">
    <source>
        <dbReference type="ARBA" id="ARBA00051769"/>
    </source>
</evidence>